<dbReference type="InterPro" id="IPR000182">
    <property type="entry name" value="GNAT_dom"/>
</dbReference>
<reference evidence="4" key="2">
    <citation type="submission" date="2020-09" db="EMBL/GenBank/DDBJ databases">
        <authorList>
            <person name="Sun Q."/>
            <person name="Zhou Y."/>
        </authorList>
    </citation>
    <scope>NUCLEOTIDE SEQUENCE</scope>
    <source>
        <strain evidence="4">CGMCC 1.12698</strain>
    </source>
</reference>
<evidence type="ECO:0000259" key="3">
    <source>
        <dbReference type="PROSITE" id="PS51186"/>
    </source>
</evidence>
<dbReference type="RefSeq" id="WP_188387377.1">
    <property type="nucleotide sequence ID" value="NZ_BMFK01000001.1"/>
</dbReference>
<dbReference type="PROSITE" id="PS51186">
    <property type="entry name" value="GNAT"/>
    <property type="match status" value="1"/>
</dbReference>
<dbReference type="Gene3D" id="3.40.630.30">
    <property type="match status" value="1"/>
</dbReference>
<evidence type="ECO:0000313" key="4">
    <source>
        <dbReference type="EMBL" id="GGE62350.1"/>
    </source>
</evidence>
<dbReference type="Pfam" id="PF00583">
    <property type="entry name" value="Acetyltransf_1"/>
    <property type="match status" value="1"/>
</dbReference>
<keyword evidence="5" id="KW-1185">Reference proteome</keyword>
<dbReference type="Proteomes" id="UP000605259">
    <property type="component" value="Unassembled WGS sequence"/>
</dbReference>
<feature type="domain" description="N-acetyltransferase" evidence="3">
    <location>
        <begin position="1"/>
        <end position="167"/>
    </location>
</feature>
<keyword evidence="2" id="KW-0012">Acyltransferase</keyword>
<name>A0A917AMQ7_9BACI</name>
<dbReference type="AlphaFoldDB" id="A0A917AMQ7"/>
<dbReference type="InterPro" id="IPR016181">
    <property type="entry name" value="Acyl_CoA_acyltransferase"/>
</dbReference>
<dbReference type="InterPro" id="IPR050832">
    <property type="entry name" value="Bact_Acetyltransf"/>
</dbReference>
<reference evidence="4" key="1">
    <citation type="journal article" date="2014" name="Int. J. Syst. Evol. Microbiol.">
        <title>Complete genome sequence of Corynebacterium casei LMG S-19264T (=DSM 44701T), isolated from a smear-ripened cheese.</title>
        <authorList>
            <consortium name="US DOE Joint Genome Institute (JGI-PGF)"/>
            <person name="Walter F."/>
            <person name="Albersmeier A."/>
            <person name="Kalinowski J."/>
            <person name="Ruckert C."/>
        </authorList>
    </citation>
    <scope>NUCLEOTIDE SEQUENCE</scope>
    <source>
        <strain evidence="4">CGMCC 1.12698</strain>
    </source>
</reference>
<dbReference type="PANTHER" id="PTHR43877:SF1">
    <property type="entry name" value="ACETYLTRANSFERASE"/>
    <property type="match status" value="1"/>
</dbReference>
<evidence type="ECO:0000256" key="2">
    <source>
        <dbReference type="ARBA" id="ARBA00023315"/>
    </source>
</evidence>
<sequence>MKIKEVTELLYSEQEELIDLLIDVVAEGASLGFHDPVQEEIARTYWANLLKKGVILFVAYDNNELVGTVQLHVCNRENGLHRGEVAKLMVHPNARRKGVAHRLMRQLEEKAKQKKCTLLVLDTRAGDGSNDFYQTIGYTICGRIPKFTYSLSENVYHDTVLYYKEIGE</sequence>
<protein>
    <submittedName>
        <fullName evidence="4">N-acetyltransferase</fullName>
    </submittedName>
</protein>
<dbReference type="SUPFAM" id="SSF55729">
    <property type="entry name" value="Acyl-CoA N-acyltransferases (Nat)"/>
    <property type="match status" value="1"/>
</dbReference>
<evidence type="ECO:0000256" key="1">
    <source>
        <dbReference type="ARBA" id="ARBA00022679"/>
    </source>
</evidence>
<dbReference type="CDD" id="cd04301">
    <property type="entry name" value="NAT_SF"/>
    <property type="match status" value="1"/>
</dbReference>
<keyword evidence="1" id="KW-0808">Transferase</keyword>
<organism evidence="4 5">
    <name type="scientific">Priestia taiwanensis</name>
    <dbReference type="NCBI Taxonomy" id="1347902"/>
    <lineage>
        <taxon>Bacteria</taxon>
        <taxon>Bacillati</taxon>
        <taxon>Bacillota</taxon>
        <taxon>Bacilli</taxon>
        <taxon>Bacillales</taxon>
        <taxon>Bacillaceae</taxon>
        <taxon>Priestia</taxon>
    </lineage>
</organism>
<dbReference type="PANTHER" id="PTHR43877">
    <property type="entry name" value="AMINOALKYLPHOSPHONATE N-ACETYLTRANSFERASE-RELATED-RELATED"/>
    <property type="match status" value="1"/>
</dbReference>
<evidence type="ECO:0000313" key="5">
    <source>
        <dbReference type="Proteomes" id="UP000605259"/>
    </source>
</evidence>
<comment type="caution">
    <text evidence="4">The sequence shown here is derived from an EMBL/GenBank/DDBJ whole genome shotgun (WGS) entry which is preliminary data.</text>
</comment>
<accession>A0A917AMQ7</accession>
<proteinExistence type="predicted"/>
<dbReference type="EMBL" id="BMFK01000001">
    <property type="protein sequence ID" value="GGE62350.1"/>
    <property type="molecule type" value="Genomic_DNA"/>
</dbReference>
<gene>
    <name evidence="4" type="ORF">GCM10007140_10790</name>
</gene>
<dbReference type="GO" id="GO:0016747">
    <property type="term" value="F:acyltransferase activity, transferring groups other than amino-acyl groups"/>
    <property type="evidence" value="ECO:0007669"/>
    <property type="project" value="InterPro"/>
</dbReference>